<comment type="caution">
    <text evidence="2">The sequence shown here is derived from an EMBL/GenBank/DDBJ whole genome shotgun (WGS) entry which is preliminary data.</text>
</comment>
<evidence type="ECO:0000313" key="3">
    <source>
        <dbReference type="Proteomes" id="UP000285794"/>
    </source>
</evidence>
<dbReference type="OrthoDB" id="5432602at2"/>
<dbReference type="InterPro" id="IPR007607">
    <property type="entry name" value="BacA/B"/>
</dbReference>
<evidence type="ECO:0000256" key="1">
    <source>
        <dbReference type="ARBA" id="ARBA00044755"/>
    </source>
</evidence>
<dbReference type="RefSeq" id="WP_125028925.1">
    <property type="nucleotide sequence ID" value="NZ_JAPXVP010000001.1"/>
</dbReference>
<accession>A0A425Y8L8</accession>
<dbReference type="PANTHER" id="PTHR35024">
    <property type="entry name" value="HYPOTHETICAL CYTOSOLIC PROTEIN"/>
    <property type="match status" value="1"/>
</dbReference>
<name>A0A425Y8L8_9BACT</name>
<proteinExistence type="inferred from homology"/>
<evidence type="ECO:0000313" key="2">
    <source>
        <dbReference type="EMBL" id="RRG24861.1"/>
    </source>
</evidence>
<organism evidence="2 3">
    <name type="scientific">Ancylomarina euxinus</name>
    <dbReference type="NCBI Taxonomy" id="2283627"/>
    <lineage>
        <taxon>Bacteria</taxon>
        <taxon>Pseudomonadati</taxon>
        <taxon>Bacteroidota</taxon>
        <taxon>Bacteroidia</taxon>
        <taxon>Marinilabiliales</taxon>
        <taxon>Marinifilaceae</taxon>
        <taxon>Ancylomarina</taxon>
    </lineage>
</organism>
<dbReference type="Pfam" id="PF04519">
    <property type="entry name" value="Bactofilin"/>
    <property type="match status" value="1"/>
</dbReference>
<reference evidence="2 3" key="1">
    <citation type="submission" date="2018-07" db="EMBL/GenBank/DDBJ databases">
        <title>Draft genome sequence of Ancylomarina sp. M1P.</title>
        <authorList>
            <person name="Yadav S."/>
            <person name="Villanueva L."/>
            <person name="Damste J.S.S."/>
        </authorList>
    </citation>
    <scope>NUCLEOTIDE SEQUENCE [LARGE SCALE GENOMIC DNA]</scope>
    <source>
        <strain evidence="2 3">M1P</strain>
    </source>
</reference>
<sequence length="125" mass="13167">MSRNNEVQTTAVNLVCDGTSINGDIEASRDIRIDGFVKGKIIVKGKVVVGPTGKVEGDITCQTIDVSGRIEGNVHVSEIISLKASALILGNINTVKISVEPGAKFTGTCKMGNEATVKDEKKPVK</sequence>
<dbReference type="AlphaFoldDB" id="A0A425Y8L8"/>
<dbReference type="EMBL" id="QQWG01000001">
    <property type="protein sequence ID" value="RRG24861.1"/>
    <property type="molecule type" value="Genomic_DNA"/>
</dbReference>
<protein>
    <submittedName>
        <fullName evidence="2">Polymer-forming cytoskeletal protein</fullName>
    </submittedName>
</protein>
<dbReference type="PANTHER" id="PTHR35024:SF4">
    <property type="entry name" value="POLYMER-FORMING CYTOSKELETAL PROTEIN"/>
    <property type="match status" value="1"/>
</dbReference>
<comment type="similarity">
    <text evidence="1">Belongs to the bactofilin family.</text>
</comment>
<gene>
    <name evidence="2" type="ORF">DWB61_00735</name>
</gene>
<dbReference type="Proteomes" id="UP000285794">
    <property type="component" value="Unassembled WGS sequence"/>
</dbReference>
<keyword evidence="3" id="KW-1185">Reference proteome</keyword>